<protein>
    <submittedName>
        <fullName evidence="1">Uncharacterized protein</fullName>
    </submittedName>
</protein>
<sequence>MKLITYEFFLRGNGFVVSFLGLNLRGSDLKNQIVRAVFQLL</sequence>
<name>S7X043_9BACT</name>
<gene>
    <name evidence="1" type="ORF">ADICYQ_1323</name>
</gene>
<reference evidence="1 2" key="1">
    <citation type="journal article" date="2013" name="Genome Announc.">
        <title>Draft Genome Sequence of Cyclobacterium qasimii Strain M12-11BT, Isolated from Arctic Marine Sediment.</title>
        <authorList>
            <person name="Shivaji S."/>
            <person name="Ara S."/>
            <person name="Singh A."/>
            <person name="Kumar Pinnaka A."/>
        </authorList>
    </citation>
    <scope>NUCLEOTIDE SEQUENCE [LARGE SCALE GENOMIC DNA]</scope>
    <source>
        <strain evidence="1 2">M12-11B</strain>
    </source>
</reference>
<proteinExistence type="predicted"/>
<dbReference type="STRING" id="641524.ADICYQ_1323"/>
<dbReference type="Proteomes" id="UP000014974">
    <property type="component" value="Unassembled WGS sequence"/>
</dbReference>
<evidence type="ECO:0000313" key="1">
    <source>
        <dbReference type="EMBL" id="EPR69538.1"/>
    </source>
</evidence>
<dbReference type="AlphaFoldDB" id="S7X043"/>
<accession>S7X043</accession>
<organism evidence="1 2">
    <name type="scientific">Cyclobacterium qasimii M12-11B</name>
    <dbReference type="NCBI Taxonomy" id="641524"/>
    <lineage>
        <taxon>Bacteria</taxon>
        <taxon>Pseudomonadati</taxon>
        <taxon>Bacteroidota</taxon>
        <taxon>Cytophagia</taxon>
        <taxon>Cytophagales</taxon>
        <taxon>Cyclobacteriaceae</taxon>
        <taxon>Cyclobacterium</taxon>
    </lineage>
</organism>
<evidence type="ECO:0000313" key="2">
    <source>
        <dbReference type="Proteomes" id="UP000014974"/>
    </source>
</evidence>
<comment type="caution">
    <text evidence="1">The sequence shown here is derived from an EMBL/GenBank/DDBJ whole genome shotgun (WGS) entry which is preliminary data.</text>
</comment>
<dbReference type="EMBL" id="ATNM01000064">
    <property type="protein sequence ID" value="EPR69538.1"/>
    <property type="molecule type" value="Genomic_DNA"/>
</dbReference>